<dbReference type="PROSITE" id="PS51257">
    <property type="entry name" value="PROKAR_LIPOPROTEIN"/>
    <property type="match status" value="1"/>
</dbReference>
<accession>A0A2H0U840</accession>
<dbReference type="AlphaFoldDB" id="A0A2H0U840"/>
<feature type="non-terminal residue" evidence="1">
    <location>
        <position position="77"/>
    </location>
</feature>
<dbReference type="EMBL" id="PFBM01000011">
    <property type="protein sequence ID" value="PIR82581.1"/>
    <property type="molecule type" value="Genomic_DNA"/>
</dbReference>
<reference evidence="2" key="1">
    <citation type="submission" date="2017-09" db="EMBL/GenBank/DDBJ databases">
        <title>Depth-based differentiation of microbial function through sediment-hosted aquifers and enrichment of novel symbionts in the deep terrestrial subsurface.</title>
        <authorList>
            <person name="Probst A.J."/>
            <person name="Ladd B."/>
            <person name="Jarett J.K."/>
            <person name="Geller-Mcgrath D.E."/>
            <person name="Sieber C.M.K."/>
            <person name="Emerson J.B."/>
            <person name="Anantharaman K."/>
            <person name="Thomas B.C."/>
            <person name="Malmstrom R."/>
            <person name="Stieglmeier M."/>
            <person name="Klingl A."/>
            <person name="Woyke T."/>
            <person name="Ryan C.M."/>
            <person name="Banfield J.F."/>
        </authorList>
    </citation>
    <scope>NUCLEOTIDE SEQUENCE [LARGE SCALE GENOMIC DNA]</scope>
</reference>
<organism evidence="1 2">
    <name type="scientific">Candidatus Kaiserbacteria bacterium CG10_big_fil_rev_8_21_14_0_10_59_10</name>
    <dbReference type="NCBI Taxonomy" id="1974612"/>
    <lineage>
        <taxon>Bacteria</taxon>
        <taxon>Candidatus Kaiseribacteriota</taxon>
    </lineage>
</organism>
<proteinExistence type="predicted"/>
<protein>
    <submittedName>
        <fullName evidence="1">Uncharacterized protein</fullName>
    </submittedName>
</protein>
<dbReference type="Proteomes" id="UP000231379">
    <property type="component" value="Unassembled WGS sequence"/>
</dbReference>
<evidence type="ECO:0000313" key="2">
    <source>
        <dbReference type="Proteomes" id="UP000231379"/>
    </source>
</evidence>
<name>A0A2H0U840_9BACT</name>
<comment type="caution">
    <text evidence="1">The sequence shown here is derived from an EMBL/GenBank/DDBJ whole genome shotgun (WGS) entry which is preliminary data.</text>
</comment>
<evidence type="ECO:0000313" key="1">
    <source>
        <dbReference type="EMBL" id="PIR82581.1"/>
    </source>
</evidence>
<sequence>MQRSPSASAPRRHWHILLLLGALACAFALASVAPYVISSYTGANVGTYTVFADSGGGDGGGDGGCCGDSGGGFGDDG</sequence>
<gene>
    <name evidence="1" type="ORF">COU20_01660</name>
</gene>